<dbReference type="Proteomes" id="UP001497512">
    <property type="component" value="Chromosome 11"/>
</dbReference>
<dbReference type="EMBL" id="OZ019903">
    <property type="protein sequence ID" value="CAK9197383.1"/>
    <property type="molecule type" value="Genomic_DNA"/>
</dbReference>
<evidence type="ECO:0000313" key="4">
    <source>
        <dbReference type="Proteomes" id="UP001497512"/>
    </source>
</evidence>
<organism evidence="3 4">
    <name type="scientific">Sphagnum troendelagicum</name>
    <dbReference type="NCBI Taxonomy" id="128251"/>
    <lineage>
        <taxon>Eukaryota</taxon>
        <taxon>Viridiplantae</taxon>
        <taxon>Streptophyta</taxon>
        <taxon>Embryophyta</taxon>
        <taxon>Bryophyta</taxon>
        <taxon>Sphagnophytina</taxon>
        <taxon>Sphagnopsida</taxon>
        <taxon>Sphagnales</taxon>
        <taxon>Sphagnaceae</taxon>
        <taxon>Sphagnum</taxon>
    </lineage>
</organism>
<accession>A0ABP0TM37</accession>
<dbReference type="PANTHER" id="PTHR10098">
    <property type="entry name" value="RAPSYN-RELATED"/>
    <property type="match status" value="1"/>
</dbReference>
<feature type="domain" description="CHAT" evidence="2">
    <location>
        <begin position="704"/>
        <end position="882"/>
    </location>
</feature>
<feature type="region of interest" description="Disordered" evidence="1">
    <location>
        <begin position="878"/>
        <end position="898"/>
    </location>
</feature>
<dbReference type="InterPro" id="IPR024983">
    <property type="entry name" value="CHAT_dom"/>
</dbReference>
<dbReference type="PANTHER" id="PTHR10098:SF111">
    <property type="entry name" value="CHAT DOMAIN-CONTAINING PROTEIN"/>
    <property type="match status" value="1"/>
</dbReference>
<sequence length="1110" mass="124724">MEHPNPTPAGCVLMTGNLIVRSSNGYEHYLQKLPDNIRTRFQNHADCGQAAMDMGDWMTAANELELCHEMLKDALYHKLIDLAVFDWLLVWVNASLADVYQFCLRKFSEYRFVELREDMVEIVEANLSSKSNCEALDLVNVVKKSLCTAMYEFWAYASLPSDAKEKENAIKSFAILTGLPEDECESELCQLLSLNHASAGNNEDALQWVCKAKTLWTEKFPGRVNYDILRMEANMLYHFNNVEEAIVILKDVSAAMESMPLERGYCSDLKPKGFNLNNKKGVHDLLSRCYGKLRQRAAADGELSKAKQYEEGSVQELQEADKILDSDEMRDIELLIKDADEHMTNCEFEKAIACSLECRSRSSKLPLIDKFTAIESCQMLYECFRKMYVQSTFIVHSPNEAHFLSAVQYAKLAIVESGNVLDLVALFHADLARLYSLKALHLFFEIISNTSPSGELLHQLILDYSSRAETSNSTLTSTIQSSNANAYLTTTKDVLVHGQRAANLSAEFLYGMKDHTESWISMLEKQKHVYRLLQEHHILMYHVILHSLNGKMPINFTDTQVSALLERSIGAALLWAERERTRALLFQLGSNKLSTLATKQLFEFDCNDEIAWKALKSSQAACGARTVILEYSCSAILVEEIPSLDERNCWLIYAMNDLSVKAFRTKEAIDLEKRLKRLRSYLSQLDDEDGVKGTYDDESMNEDLEFLHELLISPVAELLKPMRPEDKLIIIPHELLTNVPFAALRDHSYPAGKGYLVQRHTISISPSLRVLQHCSERLKALEQNSHNIEHGAIVAVGDPAYGSEARRLRATGEEVKFIAGLLDEKYVVKLLETDATPAKVLDWAKYPSDNSLKQIVFHIGAHGTMDTSFSKGALMLAKPNAKPYPPDSGTPQDKDSAASFAGARDINDAGDSPMEVMESIEGFVQVNTSESPKLLAGVQNGEDDDDAQGIENEDCLQYIEHPQEATEMSHGEVGGIRRSCRRRIGRYERTLKSDDISGCGFEWRAHMVVLSACDTSRGEITAEGVLNLPRALMVVGVPCVVVSQWQVDDWSTCELMKGFYMNLKKGQDVASSLRGSMVQMLDDEQRKVREWAPFVVCGLPTVTFPLELQS</sequence>
<proteinExistence type="predicted"/>
<name>A0ABP0TM37_9BRYO</name>
<keyword evidence="4" id="KW-1185">Reference proteome</keyword>
<reference evidence="3" key="1">
    <citation type="submission" date="2024-02" db="EMBL/GenBank/DDBJ databases">
        <authorList>
            <consortium name="ELIXIR-Norway"/>
            <consortium name="Elixir Norway"/>
        </authorList>
    </citation>
    <scope>NUCLEOTIDE SEQUENCE</scope>
</reference>
<dbReference type="Pfam" id="PF12770">
    <property type="entry name" value="CHAT"/>
    <property type="match status" value="2"/>
</dbReference>
<evidence type="ECO:0000256" key="1">
    <source>
        <dbReference type="SAM" id="MobiDB-lite"/>
    </source>
</evidence>
<gene>
    <name evidence="3" type="ORF">CSSPTR1EN2_LOCUS3947</name>
</gene>
<evidence type="ECO:0000259" key="2">
    <source>
        <dbReference type="Pfam" id="PF12770"/>
    </source>
</evidence>
<evidence type="ECO:0000313" key="3">
    <source>
        <dbReference type="EMBL" id="CAK9197383.1"/>
    </source>
</evidence>
<protein>
    <recommendedName>
        <fullName evidence="2">CHAT domain-containing protein</fullName>
    </recommendedName>
</protein>
<feature type="domain" description="CHAT" evidence="2">
    <location>
        <begin position="988"/>
        <end position="1098"/>
    </location>
</feature>